<dbReference type="InterPro" id="IPR007632">
    <property type="entry name" value="Anoctamin"/>
</dbReference>
<evidence type="ECO:0000256" key="5">
    <source>
        <dbReference type="ARBA" id="ARBA00023136"/>
    </source>
</evidence>
<protein>
    <recommendedName>
        <fullName evidence="11">Anoctamin dimerisation domain-containing protein</fullName>
    </recommendedName>
</protein>
<feature type="transmembrane region" description="Helical" evidence="7">
    <location>
        <begin position="239"/>
        <end position="257"/>
    </location>
</feature>
<evidence type="ECO:0000256" key="2">
    <source>
        <dbReference type="ARBA" id="ARBA00022475"/>
    </source>
</evidence>
<dbReference type="GO" id="GO:0046983">
    <property type="term" value="F:protein dimerization activity"/>
    <property type="evidence" value="ECO:0007669"/>
    <property type="project" value="InterPro"/>
</dbReference>
<gene>
    <name evidence="10" type="ORF">BRAN1462_LOCUS3959</name>
</gene>
<dbReference type="Pfam" id="PF16178">
    <property type="entry name" value="Anoct_dimer"/>
    <property type="match status" value="1"/>
</dbReference>
<keyword evidence="4 7" id="KW-1133">Transmembrane helix</keyword>
<feature type="transmembrane region" description="Helical" evidence="7">
    <location>
        <begin position="531"/>
        <end position="552"/>
    </location>
</feature>
<feature type="transmembrane region" description="Helical" evidence="7">
    <location>
        <begin position="309"/>
        <end position="333"/>
    </location>
</feature>
<keyword evidence="6" id="KW-0325">Glycoprotein</keyword>
<dbReference type="InterPro" id="IPR032394">
    <property type="entry name" value="Anoct_dimer"/>
</dbReference>
<evidence type="ECO:0000256" key="3">
    <source>
        <dbReference type="ARBA" id="ARBA00022692"/>
    </source>
</evidence>
<accession>A0A7S2HSA8</accession>
<feature type="domain" description="Anoctamin transmembrane" evidence="8">
    <location>
        <begin position="193"/>
        <end position="645"/>
    </location>
</feature>
<dbReference type="Pfam" id="PF04547">
    <property type="entry name" value="Anoctamin"/>
    <property type="match status" value="1"/>
</dbReference>
<dbReference type="GO" id="GO:0005254">
    <property type="term" value="F:chloride channel activity"/>
    <property type="evidence" value="ECO:0007669"/>
    <property type="project" value="TreeGrafter"/>
</dbReference>
<feature type="transmembrane region" description="Helical" evidence="7">
    <location>
        <begin position="440"/>
        <end position="459"/>
    </location>
</feature>
<name>A0A7S2HSA8_9DINO</name>
<organism evidence="10">
    <name type="scientific">Zooxanthella nutricula</name>
    <dbReference type="NCBI Taxonomy" id="1333877"/>
    <lineage>
        <taxon>Eukaryota</taxon>
        <taxon>Sar</taxon>
        <taxon>Alveolata</taxon>
        <taxon>Dinophyceae</taxon>
        <taxon>Peridiniales</taxon>
        <taxon>Peridiniales incertae sedis</taxon>
        <taxon>Zooxanthella</taxon>
    </lineage>
</organism>
<proteinExistence type="predicted"/>
<dbReference type="AlphaFoldDB" id="A0A7S2HSA8"/>
<feature type="transmembrane region" description="Helical" evidence="7">
    <location>
        <begin position="345"/>
        <end position="364"/>
    </location>
</feature>
<keyword evidence="3 7" id="KW-0812">Transmembrane</keyword>
<feature type="transmembrane region" description="Helical" evidence="7">
    <location>
        <begin position="585"/>
        <end position="602"/>
    </location>
</feature>
<evidence type="ECO:0000256" key="4">
    <source>
        <dbReference type="ARBA" id="ARBA00022989"/>
    </source>
</evidence>
<evidence type="ECO:0000256" key="7">
    <source>
        <dbReference type="SAM" id="Phobius"/>
    </source>
</evidence>
<sequence>MSDLQQRSALFDPSDDARNTMSMWKQRREAILKSLQNCGLRLFCYYSRDRDEIIVKIGASPQKLRDTAARMKYKLQLKKQYLNAYAEYRHDFPGRPERHFKDRRVISHIYKTHTEDDFPDSDAIFNTLDKVNLIHHMITSKDKDCAGINIGNLLHQGNLKAYFPLHESHVITELKTNKVQWFLMPEDFANKFRNYFGDRIAFYFLWVSFYWKWLVPLAVAGLAMQFIDLLARTPDNITAIPFCILMSVWATLLPYFWRRQEAKYAIGWGTLDLVESLEKCRPEYYGDPRINPVTAQVEPYFDWRARLKYYALSATTMLFTTALLFAAVAMILLTRHTAKNSVPGGIWGFQIGMAAFVEITNWMLTKLSGWLTSLENHRTKSEHETHMLSKVMVLKFICSYCVLYYTAFFKHHSNLPFFQTVFLGQDMECWRDDCFLDLQWQLGIFVMFRLVVSNVVQYYSPKVKLWWRSTHLDIRQGVQNRGQSMNSLLHTTLAGHASLDLADMSAAEQQSKKDSYDEFVNEDEALISHGFATFFAVTSPWVCVASLFSVLIETAVEMKSLMDDRQRPIPYKARNNEPWSTAFDMYGVLAASTNIFLLIFASRQYESWSKTEKLVLFIYLEHMILFARLLLRLTFPQVPRNVELLQLKQDNMVHRCLENIKVEQNQDFSMFRDQHHDGIQVFDQDILDQNQDGNDDKELDFDMGGSASAFVSGIKGEFMKPRSWFS</sequence>
<feature type="transmembrane region" description="Helical" evidence="7">
    <location>
        <begin position="385"/>
        <end position="407"/>
    </location>
</feature>
<dbReference type="PANTHER" id="PTHR12308:SF73">
    <property type="entry name" value="ANOCTAMIN"/>
    <property type="match status" value="1"/>
</dbReference>
<feature type="domain" description="Anoctamin dimerisation" evidence="9">
    <location>
        <begin position="18"/>
        <end position="172"/>
    </location>
</feature>
<dbReference type="EMBL" id="HBGW01006053">
    <property type="protein sequence ID" value="CAD9498981.1"/>
    <property type="molecule type" value="Transcribed_RNA"/>
</dbReference>
<evidence type="ECO:0000259" key="9">
    <source>
        <dbReference type="Pfam" id="PF16178"/>
    </source>
</evidence>
<evidence type="ECO:0000256" key="1">
    <source>
        <dbReference type="ARBA" id="ARBA00004651"/>
    </source>
</evidence>
<keyword evidence="2" id="KW-1003">Cell membrane</keyword>
<evidence type="ECO:0008006" key="11">
    <source>
        <dbReference type="Google" id="ProtNLM"/>
    </source>
</evidence>
<feature type="transmembrane region" description="Helical" evidence="7">
    <location>
        <begin position="614"/>
        <end position="631"/>
    </location>
</feature>
<dbReference type="GO" id="GO:0005886">
    <property type="term" value="C:plasma membrane"/>
    <property type="evidence" value="ECO:0007669"/>
    <property type="project" value="UniProtKB-SubCell"/>
</dbReference>
<dbReference type="InterPro" id="IPR049452">
    <property type="entry name" value="Anoctamin_TM"/>
</dbReference>
<comment type="subcellular location">
    <subcellularLocation>
        <location evidence="1">Cell membrane</location>
        <topology evidence="1">Multi-pass membrane protein</topology>
    </subcellularLocation>
</comment>
<keyword evidence="5 7" id="KW-0472">Membrane</keyword>
<feature type="transmembrane region" description="Helical" evidence="7">
    <location>
        <begin position="200"/>
        <end position="227"/>
    </location>
</feature>
<evidence type="ECO:0000259" key="8">
    <source>
        <dbReference type="Pfam" id="PF04547"/>
    </source>
</evidence>
<evidence type="ECO:0000256" key="6">
    <source>
        <dbReference type="ARBA" id="ARBA00023180"/>
    </source>
</evidence>
<reference evidence="10" key="1">
    <citation type="submission" date="2021-01" db="EMBL/GenBank/DDBJ databases">
        <authorList>
            <person name="Corre E."/>
            <person name="Pelletier E."/>
            <person name="Niang G."/>
            <person name="Scheremetjew M."/>
            <person name="Finn R."/>
            <person name="Kale V."/>
            <person name="Holt S."/>
            <person name="Cochrane G."/>
            <person name="Meng A."/>
            <person name="Brown T."/>
            <person name="Cohen L."/>
        </authorList>
    </citation>
    <scope>NUCLEOTIDE SEQUENCE</scope>
    <source>
        <strain evidence="10">RCC3387</strain>
    </source>
</reference>
<evidence type="ECO:0000313" key="10">
    <source>
        <dbReference type="EMBL" id="CAD9498981.1"/>
    </source>
</evidence>
<dbReference type="PANTHER" id="PTHR12308">
    <property type="entry name" value="ANOCTAMIN"/>
    <property type="match status" value="1"/>
</dbReference>